<evidence type="ECO:0000256" key="5">
    <source>
        <dbReference type="ARBA" id="ARBA00023242"/>
    </source>
</evidence>
<evidence type="ECO:0000259" key="6">
    <source>
        <dbReference type="Pfam" id="PF05699"/>
    </source>
</evidence>
<feature type="domain" description="HAT C-terminal dimerisation" evidence="6">
    <location>
        <begin position="75"/>
        <end position="151"/>
    </location>
</feature>
<evidence type="ECO:0000256" key="1">
    <source>
        <dbReference type="ARBA" id="ARBA00004123"/>
    </source>
</evidence>
<keyword evidence="3" id="KW-0863">Zinc-finger</keyword>
<accession>A0AB34J2P2</accession>
<evidence type="ECO:0000256" key="4">
    <source>
        <dbReference type="ARBA" id="ARBA00022833"/>
    </source>
</evidence>
<keyword evidence="4" id="KW-0862">Zinc</keyword>
<reference evidence="7 8" key="1">
    <citation type="journal article" date="2024" name="Science">
        <title>Giant polyketide synthase enzymes in the biosynthesis of giant marine polyether toxins.</title>
        <authorList>
            <person name="Fallon T.R."/>
            <person name="Shende V.V."/>
            <person name="Wierzbicki I.H."/>
            <person name="Pendleton A.L."/>
            <person name="Watervoot N.F."/>
            <person name="Auber R.P."/>
            <person name="Gonzalez D.J."/>
            <person name="Wisecaver J.H."/>
            <person name="Moore B.S."/>
        </authorList>
    </citation>
    <scope>NUCLEOTIDE SEQUENCE [LARGE SCALE GENOMIC DNA]</scope>
    <source>
        <strain evidence="7 8">12B1</strain>
    </source>
</reference>
<keyword evidence="5" id="KW-0539">Nucleus</keyword>
<dbReference type="GO" id="GO:0008270">
    <property type="term" value="F:zinc ion binding"/>
    <property type="evidence" value="ECO:0007669"/>
    <property type="project" value="UniProtKB-KW"/>
</dbReference>
<evidence type="ECO:0000256" key="3">
    <source>
        <dbReference type="ARBA" id="ARBA00022771"/>
    </source>
</evidence>
<keyword evidence="8" id="KW-1185">Reference proteome</keyword>
<keyword evidence="2" id="KW-0479">Metal-binding</keyword>
<dbReference type="InterPro" id="IPR012337">
    <property type="entry name" value="RNaseH-like_sf"/>
</dbReference>
<dbReference type="PANTHER" id="PTHR46481">
    <property type="entry name" value="ZINC FINGER BED DOMAIN-CONTAINING PROTEIN 4"/>
    <property type="match status" value="1"/>
</dbReference>
<dbReference type="Pfam" id="PF05699">
    <property type="entry name" value="Dimer_Tnp_hAT"/>
    <property type="match status" value="1"/>
</dbReference>
<sequence length="161" mass="17565">MHLTALSGRSPSACLQQRLHLHFCSVGEAQEAAADAEDTLRDLFEIDFMANLASVAGDTTTVADGEGEEGAIENEARRYLDLPDAPMATDILDWWAKHQTTFPNLSVMAQQYLGVPATSASAERLFSIAGRVFSDLRQGMGDDHLEALMWARINREGRLGA</sequence>
<comment type="subcellular location">
    <subcellularLocation>
        <location evidence="1">Nucleus</location>
    </subcellularLocation>
</comment>
<dbReference type="InterPro" id="IPR008906">
    <property type="entry name" value="HATC_C_dom"/>
</dbReference>
<dbReference type="AlphaFoldDB" id="A0AB34J2P2"/>
<dbReference type="GO" id="GO:0046983">
    <property type="term" value="F:protein dimerization activity"/>
    <property type="evidence" value="ECO:0007669"/>
    <property type="project" value="InterPro"/>
</dbReference>
<organism evidence="7 8">
    <name type="scientific">Prymnesium parvum</name>
    <name type="common">Toxic golden alga</name>
    <dbReference type="NCBI Taxonomy" id="97485"/>
    <lineage>
        <taxon>Eukaryota</taxon>
        <taxon>Haptista</taxon>
        <taxon>Haptophyta</taxon>
        <taxon>Prymnesiophyceae</taxon>
        <taxon>Prymnesiales</taxon>
        <taxon>Prymnesiaceae</taxon>
        <taxon>Prymnesium</taxon>
    </lineage>
</organism>
<dbReference type="Proteomes" id="UP001515480">
    <property type="component" value="Unassembled WGS sequence"/>
</dbReference>
<proteinExistence type="predicted"/>
<comment type="caution">
    <text evidence="7">The sequence shown here is derived from an EMBL/GenBank/DDBJ whole genome shotgun (WGS) entry which is preliminary data.</text>
</comment>
<dbReference type="SUPFAM" id="SSF53098">
    <property type="entry name" value="Ribonuclease H-like"/>
    <property type="match status" value="1"/>
</dbReference>
<protein>
    <recommendedName>
        <fullName evidence="6">HAT C-terminal dimerisation domain-containing protein</fullName>
    </recommendedName>
</protein>
<evidence type="ECO:0000313" key="7">
    <source>
        <dbReference type="EMBL" id="KAL1510815.1"/>
    </source>
</evidence>
<evidence type="ECO:0000313" key="8">
    <source>
        <dbReference type="Proteomes" id="UP001515480"/>
    </source>
</evidence>
<dbReference type="EMBL" id="JBGBPQ010000015">
    <property type="protein sequence ID" value="KAL1510815.1"/>
    <property type="molecule type" value="Genomic_DNA"/>
</dbReference>
<gene>
    <name evidence="7" type="ORF">AB1Y20_007099</name>
</gene>
<evidence type="ECO:0000256" key="2">
    <source>
        <dbReference type="ARBA" id="ARBA00022723"/>
    </source>
</evidence>
<name>A0AB34J2P2_PRYPA</name>
<dbReference type="PANTHER" id="PTHR46481:SF10">
    <property type="entry name" value="ZINC FINGER BED DOMAIN-CONTAINING PROTEIN 39"/>
    <property type="match status" value="1"/>
</dbReference>
<dbReference type="GO" id="GO:0005634">
    <property type="term" value="C:nucleus"/>
    <property type="evidence" value="ECO:0007669"/>
    <property type="project" value="UniProtKB-SubCell"/>
</dbReference>
<dbReference type="InterPro" id="IPR052035">
    <property type="entry name" value="ZnF_BED_domain_contain"/>
</dbReference>